<dbReference type="OrthoDB" id="2382551at2759"/>
<dbReference type="Gene3D" id="1.10.30.10">
    <property type="entry name" value="High mobility group box domain"/>
    <property type="match status" value="1"/>
</dbReference>
<proteinExistence type="predicted"/>
<reference evidence="3" key="1">
    <citation type="submission" date="2021-06" db="EMBL/GenBank/DDBJ databases">
        <authorList>
            <person name="Kallberg Y."/>
            <person name="Tangrot J."/>
            <person name="Rosling A."/>
        </authorList>
    </citation>
    <scope>NUCLEOTIDE SEQUENCE</scope>
    <source>
        <strain evidence="3">MA453B</strain>
    </source>
</reference>
<dbReference type="GO" id="GO:0003677">
    <property type="term" value="F:DNA binding"/>
    <property type="evidence" value="ECO:0007669"/>
    <property type="project" value="UniProtKB-UniRule"/>
</dbReference>
<evidence type="ECO:0000256" key="1">
    <source>
        <dbReference type="PROSITE-ProRule" id="PRU00267"/>
    </source>
</evidence>
<gene>
    <name evidence="3" type="ORF">DERYTH_LOCUS17376</name>
</gene>
<name>A0A9N9IZ91_9GLOM</name>
<keyword evidence="4" id="KW-1185">Reference proteome</keyword>
<dbReference type="GO" id="GO:0005634">
    <property type="term" value="C:nucleus"/>
    <property type="evidence" value="ECO:0007669"/>
    <property type="project" value="UniProtKB-UniRule"/>
</dbReference>
<accession>A0A9N9IZ91</accession>
<comment type="caution">
    <text evidence="3">The sequence shown here is derived from an EMBL/GenBank/DDBJ whole genome shotgun (WGS) entry which is preliminary data.</text>
</comment>
<feature type="DNA-binding region" description="HMG box" evidence="1">
    <location>
        <begin position="16"/>
        <end position="87"/>
    </location>
</feature>
<organism evidence="3 4">
    <name type="scientific">Dentiscutata erythropus</name>
    <dbReference type="NCBI Taxonomy" id="1348616"/>
    <lineage>
        <taxon>Eukaryota</taxon>
        <taxon>Fungi</taxon>
        <taxon>Fungi incertae sedis</taxon>
        <taxon>Mucoromycota</taxon>
        <taxon>Glomeromycotina</taxon>
        <taxon>Glomeromycetes</taxon>
        <taxon>Diversisporales</taxon>
        <taxon>Gigasporaceae</taxon>
        <taxon>Dentiscutata</taxon>
    </lineage>
</organism>
<dbReference type="PROSITE" id="PS50118">
    <property type="entry name" value="HMG_BOX_2"/>
    <property type="match status" value="1"/>
</dbReference>
<dbReference type="InterPro" id="IPR036910">
    <property type="entry name" value="HMG_box_dom_sf"/>
</dbReference>
<dbReference type="InterPro" id="IPR009071">
    <property type="entry name" value="HMG_box_dom"/>
</dbReference>
<feature type="domain" description="HMG box" evidence="2">
    <location>
        <begin position="16"/>
        <end position="87"/>
    </location>
</feature>
<sequence>MKSAKKRKLESRNPLKKKPPNRFILYRTYHLKNNPRFNNPKAPMDMRTLSRLISSQWENEPQHVKSYWDNIAAKERLKETCINNDYHDKIDMSINEFRSTTFINSTINTLTNVGDRYYSHSLENRSISAISNCSDDPFLTTNNSDEFKSFRENSMTPVSSIETLSDVYLPLPPLFE</sequence>
<dbReference type="AlphaFoldDB" id="A0A9N9IZ91"/>
<protein>
    <submittedName>
        <fullName evidence="3">12883_t:CDS:1</fullName>
    </submittedName>
</protein>
<dbReference type="SUPFAM" id="SSF47095">
    <property type="entry name" value="HMG-box"/>
    <property type="match status" value="1"/>
</dbReference>
<evidence type="ECO:0000313" key="3">
    <source>
        <dbReference type="EMBL" id="CAG8756425.1"/>
    </source>
</evidence>
<evidence type="ECO:0000313" key="4">
    <source>
        <dbReference type="Proteomes" id="UP000789405"/>
    </source>
</evidence>
<dbReference type="Proteomes" id="UP000789405">
    <property type="component" value="Unassembled WGS sequence"/>
</dbReference>
<dbReference type="EMBL" id="CAJVPY010016320">
    <property type="protein sequence ID" value="CAG8756425.1"/>
    <property type="molecule type" value="Genomic_DNA"/>
</dbReference>
<keyword evidence="1" id="KW-0238">DNA-binding</keyword>
<keyword evidence="1" id="KW-0539">Nucleus</keyword>
<evidence type="ECO:0000259" key="2">
    <source>
        <dbReference type="PROSITE" id="PS50118"/>
    </source>
</evidence>